<keyword evidence="4" id="KW-0297">G-protein coupled receptor</keyword>
<evidence type="ECO:0000256" key="7">
    <source>
        <dbReference type="ARBA" id="ARBA00023224"/>
    </source>
</evidence>
<organism evidence="8 9">
    <name type="scientific">Paramuricea clavata</name>
    <name type="common">Red gorgonian</name>
    <name type="synonym">Violescent sea-whip</name>
    <dbReference type="NCBI Taxonomy" id="317549"/>
    <lineage>
        <taxon>Eukaryota</taxon>
        <taxon>Metazoa</taxon>
        <taxon>Cnidaria</taxon>
        <taxon>Anthozoa</taxon>
        <taxon>Octocorallia</taxon>
        <taxon>Malacalcyonacea</taxon>
        <taxon>Plexauridae</taxon>
        <taxon>Paramuricea</taxon>
    </lineage>
</organism>
<reference evidence="8" key="1">
    <citation type="submission" date="2020-04" db="EMBL/GenBank/DDBJ databases">
        <authorList>
            <person name="Alioto T."/>
            <person name="Alioto T."/>
            <person name="Gomez Garrido J."/>
        </authorList>
    </citation>
    <scope>NUCLEOTIDE SEQUENCE</scope>
    <source>
        <strain evidence="8">A484AB</strain>
    </source>
</reference>
<keyword evidence="6 8" id="KW-0675">Receptor</keyword>
<dbReference type="SUPFAM" id="SSF81321">
    <property type="entry name" value="Family A G protein-coupled receptor-like"/>
    <property type="match status" value="1"/>
</dbReference>
<dbReference type="PRINTS" id="PR00237">
    <property type="entry name" value="GPCRRHODOPSN"/>
</dbReference>
<evidence type="ECO:0000256" key="1">
    <source>
        <dbReference type="ARBA" id="ARBA00004141"/>
    </source>
</evidence>
<proteinExistence type="predicted"/>
<dbReference type="Gene3D" id="1.20.1070.10">
    <property type="entry name" value="Rhodopsin 7-helix transmembrane proteins"/>
    <property type="match status" value="1"/>
</dbReference>
<dbReference type="GO" id="GO:0005886">
    <property type="term" value="C:plasma membrane"/>
    <property type="evidence" value="ECO:0007669"/>
    <property type="project" value="TreeGrafter"/>
</dbReference>
<dbReference type="InterPro" id="IPR000276">
    <property type="entry name" value="GPCR_Rhodpsn"/>
</dbReference>
<dbReference type="PANTHER" id="PTHR45695">
    <property type="entry name" value="LEUCOKININ RECEPTOR-RELATED"/>
    <property type="match status" value="1"/>
</dbReference>
<dbReference type="GO" id="GO:0004930">
    <property type="term" value="F:G protein-coupled receptor activity"/>
    <property type="evidence" value="ECO:0007669"/>
    <property type="project" value="UniProtKB-KW"/>
</dbReference>
<evidence type="ECO:0000256" key="3">
    <source>
        <dbReference type="ARBA" id="ARBA00022989"/>
    </source>
</evidence>
<keyword evidence="3" id="KW-1133">Transmembrane helix</keyword>
<comment type="caution">
    <text evidence="8">The sequence shown here is derived from an EMBL/GenBank/DDBJ whole genome shotgun (WGS) entry which is preliminary data.</text>
</comment>
<dbReference type="OrthoDB" id="10049706at2759"/>
<evidence type="ECO:0000256" key="2">
    <source>
        <dbReference type="ARBA" id="ARBA00022692"/>
    </source>
</evidence>
<evidence type="ECO:0000256" key="5">
    <source>
        <dbReference type="ARBA" id="ARBA00023136"/>
    </source>
</evidence>
<keyword evidence="2" id="KW-0812">Transmembrane</keyword>
<keyword evidence="9" id="KW-1185">Reference proteome</keyword>
<accession>A0A6S7GA19</accession>
<dbReference type="Pfam" id="PF00001">
    <property type="entry name" value="7tm_1"/>
    <property type="match status" value="1"/>
</dbReference>
<dbReference type="CDD" id="cd00637">
    <property type="entry name" value="7tm_classA_rhodopsin-like"/>
    <property type="match status" value="1"/>
</dbReference>
<dbReference type="InterPro" id="IPR017452">
    <property type="entry name" value="GPCR_Rhodpsn_7TM"/>
</dbReference>
<keyword evidence="5" id="KW-0472">Membrane</keyword>
<evidence type="ECO:0000313" key="8">
    <source>
        <dbReference type="EMBL" id="CAB3985962.1"/>
    </source>
</evidence>
<evidence type="ECO:0000313" key="9">
    <source>
        <dbReference type="Proteomes" id="UP001152795"/>
    </source>
</evidence>
<dbReference type="EMBL" id="CACRXK020000946">
    <property type="protein sequence ID" value="CAB3985962.1"/>
    <property type="molecule type" value="Genomic_DNA"/>
</dbReference>
<sequence>MDNNLTSNYTKGKDVDWIKEHFRKTQLVPFCIVMVVGILANTTVIVNGIQRRRTIRHYSNYFVLSTAFADLGVVVIQVPLAIFEYTLGFSNISQFTCKYVIQTRETFQGAGIFSVSFLAFIRARQLMSYPCQQVSRRTCRILITGIWLLSYLLCTLPLYFIYKVYPDGYCDPDWGGETVRRVYLTLIYCMMLSPMIMATISYSYVICKVRNTRSSIPNENLRRKNRNVTALLISLILSCWISYVPIALLFMLEIYTDVDFYGPYGWSITGIFYVSGSALNPVLVLVTMPRDYRYCLKCKVNNVRPVGALQDPPKHRIDNVVMEYNSPQSGVQSPCTLHQFKW</sequence>
<gene>
    <name evidence="8" type="ORF">PACLA_8A010736</name>
</gene>
<evidence type="ECO:0000256" key="4">
    <source>
        <dbReference type="ARBA" id="ARBA00023040"/>
    </source>
</evidence>
<protein>
    <submittedName>
        <fullName evidence="8">Adenosine receptor A3-like</fullName>
    </submittedName>
</protein>
<evidence type="ECO:0000256" key="6">
    <source>
        <dbReference type="ARBA" id="ARBA00023170"/>
    </source>
</evidence>
<dbReference type="Proteomes" id="UP001152795">
    <property type="component" value="Unassembled WGS sequence"/>
</dbReference>
<keyword evidence="7" id="KW-0807">Transducer</keyword>
<comment type="subcellular location">
    <subcellularLocation>
        <location evidence="1">Membrane</location>
        <topology evidence="1">Multi-pass membrane protein</topology>
    </subcellularLocation>
</comment>
<dbReference type="AlphaFoldDB" id="A0A6S7GA19"/>
<dbReference type="PANTHER" id="PTHR45695:SF9">
    <property type="entry name" value="LEUCOKININ RECEPTOR"/>
    <property type="match status" value="1"/>
</dbReference>
<name>A0A6S7GA19_PARCT</name>
<dbReference type="PROSITE" id="PS50262">
    <property type="entry name" value="G_PROTEIN_RECEP_F1_2"/>
    <property type="match status" value="1"/>
</dbReference>